<dbReference type="InterPro" id="IPR041698">
    <property type="entry name" value="Methyltransf_25"/>
</dbReference>
<accession>A0A366DAG5</accession>
<reference evidence="2 3" key="1">
    <citation type="submission" date="2018-06" db="EMBL/GenBank/DDBJ databases">
        <title>Genomic Encyclopedia of Type Strains, Phase IV (KMG-IV): sequencing the most valuable type-strain genomes for metagenomic binning, comparative biology and taxonomic classification.</title>
        <authorList>
            <person name="Goeker M."/>
        </authorList>
    </citation>
    <scope>NUCLEOTIDE SEQUENCE [LARGE SCALE GENOMIC DNA]</scope>
    <source>
        <strain evidence="2 3">DSM 44599</strain>
    </source>
</reference>
<dbReference type="GO" id="GO:0008168">
    <property type="term" value="F:methyltransferase activity"/>
    <property type="evidence" value="ECO:0007669"/>
    <property type="project" value="UniProtKB-KW"/>
</dbReference>
<dbReference type="EMBL" id="QNRE01000012">
    <property type="protein sequence ID" value="RBO86935.1"/>
    <property type="molecule type" value="Genomic_DNA"/>
</dbReference>
<dbReference type="STRING" id="1210090.GCA_001613185_05683"/>
<sequence length="177" mass="18765">MGDARFGWFADTMDLRPSDQVLEIGPGSSPSPGLLAERVPEGKVIGVDRSATAVTRAAARLAPQLEAGRIGLLHADLDSSLPARLRAEFGIDRFDKILAVNVNVFWTKRPVTELATLAALLTPAGTLHLCYGYGDPTDPATSPKPPPGKLEAHLTTAGFLPRLRQSGDLLCVSATRA</sequence>
<dbReference type="Pfam" id="PF13649">
    <property type="entry name" value="Methyltransf_25"/>
    <property type="match status" value="1"/>
</dbReference>
<keyword evidence="2" id="KW-0489">Methyltransferase</keyword>
<protein>
    <submittedName>
        <fullName evidence="2">Methyltransferase family protein</fullName>
    </submittedName>
</protein>
<dbReference type="RefSeq" id="WP_084538063.1">
    <property type="nucleotide sequence ID" value="NZ_CP107943.1"/>
</dbReference>
<evidence type="ECO:0000313" key="2">
    <source>
        <dbReference type="EMBL" id="RBO86935.1"/>
    </source>
</evidence>
<evidence type="ECO:0000259" key="1">
    <source>
        <dbReference type="Pfam" id="PF13649"/>
    </source>
</evidence>
<gene>
    <name evidence="2" type="ORF">DFR74_112107</name>
</gene>
<dbReference type="Gene3D" id="3.40.50.150">
    <property type="entry name" value="Vaccinia Virus protein VP39"/>
    <property type="match status" value="1"/>
</dbReference>
<organism evidence="2 3">
    <name type="scientific">Nocardia puris</name>
    <dbReference type="NCBI Taxonomy" id="208602"/>
    <lineage>
        <taxon>Bacteria</taxon>
        <taxon>Bacillati</taxon>
        <taxon>Actinomycetota</taxon>
        <taxon>Actinomycetes</taxon>
        <taxon>Mycobacteriales</taxon>
        <taxon>Nocardiaceae</taxon>
        <taxon>Nocardia</taxon>
    </lineage>
</organism>
<evidence type="ECO:0000313" key="3">
    <source>
        <dbReference type="Proteomes" id="UP000252586"/>
    </source>
</evidence>
<keyword evidence="2" id="KW-0808">Transferase</keyword>
<dbReference type="AlphaFoldDB" id="A0A366DAG5"/>
<feature type="domain" description="Methyltransferase" evidence="1">
    <location>
        <begin position="21"/>
        <end position="125"/>
    </location>
</feature>
<keyword evidence="3" id="KW-1185">Reference proteome</keyword>
<comment type="caution">
    <text evidence="2">The sequence shown here is derived from an EMBL/GenBank/DDBJ whole genome shotgun (WGS) entry which is preliminary data.</text>
</comment>
<dbReference type="SUPFAM" id="SSF53335">
    <property type="entry name" value="S-adenosyl-L-methionine-dependent methyltransferases"/>
    <property type="match status" value="1"/>
</dbReference>
<dbReference type="InterPro" id="IPR029063">
    <property type="entry name" value="SAM-dependent_MTases_sf"/>
</dbReference>
<dbReference type="GO" id="GO:0032259">
    <property type="term" value="P:methylation"/>
    <property type="evidence" value="ECO:0007669"/>
    <property type="project" value="UniProtKB-KW"/>
</dbReference>
<dbReference type="Proteomes" id="UP000252586">
    <property type="component" value="Unassembled WGS sequence"/>
</dbReference>
<proteinExistence type="predicted"/>
<name>A0A366DAG5_9NOCA</name>